<evidence type="ECO:0000256" key="9">
    <source>
        <dbReference type="SAM" id="Phobius"/>
    </source>
</evidence>
<accession>A0A1H9ALS9</accession>
<evidence type="ECO:0000256" key="2">
    <source>
        <dbReference type="ARBA" id="ARBA00022448"/>
    </source>
</evidence>
<dbReference type="PROSITE" id="PS00211">
    <property type="entry name" value="ABC_TRANSPORTER_1"/>
    <property type="match status" value="1"/>
</dbReference>
<dbReference type="RefSeq" id="WP_074640369.1">
    <property type="nucleotide sequence ID" value="NZ_FOFU01000001.1"/>
</dbReference>
<dbReference type="Pfam" id="PF00005">
    <property type="entry name" value="ABC_tran"/>
    <property type="match status" value="1"/>
</dbReference>
<feature type="transmembrane region" description="Helical" evidence="9">
    <location>
        <begin position="149"/>
        <end position="169"/>
    </location>
</feature>
<dbReference type="Gene3D" id="3.40.50.300">
    <property type="entry name" value="P-loop containing nucleotide triphosphate hydrolases"/>
    <property type="match status" value="1"/>
</dbReference>
<gene>
    <name evidence="11" type="ORF">SAMN04487977_101386</name>
</gene>
<evidence type="ECO:0000259" key="10">
    <source>
        <dbReference type="PROSITE" id="PS50893"/>
    </source>
</evidence>
<dbReference type="InterPro" id="IPR003439">
    <property type="entry name" value="ABC_transporter-like_ATP-bd"/>
</dbReference>
<dbReference type="PROSITE" id="PS50893">
    <property type="entry name" value="ABC_TRANSPORTER_2"/>
    <property type="match status" value="1"/>
</dbReference>
<name>A0A1H9ALS9_9SPIR</name>
<dbReference type="OrthoDB" id="2328604at2"/>
<sequence>MKNNKKSTISKVLKLTHRLQPGHITLIVISTIISATWKFVPVVFGSIILDQLVQHQPFEAILINALRMLALQAACSLSHWGLEHIIKVNGAVISEKIDQMICEKSFMIDYDILEKRETLDIVKKAEDGMNARGDFSSFCSQLSGFIEHALSIIYSIALLIPLFISRASVPAGFLPEFLNKWYSFIILAFMLILSVTVSSFTKRKEGKMQADLFQRNIRVNREYGYFYSLVFDYATGKYVRLYKMQSLVEAKMKKILDFLESGITNLVKKVNKMQIPFFIINCIMQMTSYLYVGLKAIFGLISIGSALKYIKAYSNLVDSVSSIFYAYIEISIRSEYLSFFYDFMEIKNKQYEGTIPTEKRDDNEFEIEFRDVSFRYANTDKYVIKHLNQKIRIGTKTAVVGPNGAGKTTFIKLLCRLYEPTEGEILLNGVDIRYYDYKDYASLFSVVFQDFNLFSFSIAENVASGTSYDEVKVLDCIERAGFGDRLSKMEKGIHTNIYQQEDEGVEISGGEAQKLAIARALYKDSPLVILDEPTSALDPVSEYEIYRHFDEMVQNKTSIYISHRMSSCRFCDNILVFDEGQIVQSGNHDELVKQEGLYKELWNAQAQYYA</sequence>
<evidence type="ECO:0000313" key="11">
    <source>
        <dbReference type="EMBL" id="SEP77680.1"/>
    </source>
</evidence>
<comment type="subcellular location">
    <subcellularLocation>
        <location evidence="1">Cell membrane</location>
        <topology evidence="1">Multi-pass membrane protein</topology>
    </subcellularLocation>
</comment>
<dbReference type="SMART" id="SM00382">
    <property type="entry name" value="AAA"/>
    <property type="match status" value="1"/>
</dbReference>
<dbReference type="SUPFAM" id="SSF52540">
    <property type="entry name" value="P-loop containing nucleoside triphosphate hydrolases"/>
    <property type="match status" value="1"/>
</dbReference>
<proteinExistence type="predicted"/>
<keyword evidence="4 9" id="KW-0812">Transmembrane</keyword>
<dbReference type="SUPFAM" id="SSF90123">
    <property type="entry name" value="ABC transporter transmembrane region"/>
    <property type="match status" value="1"/>
</dbReference>
<evidence type="ECO:0000256" key="8">
    <source>
        <dbReference type="ARBA" id="ARBA00023136"/>
    </source>
</evidence>
<organism evidence="11 12">
    <name type="scientific">Treponema bryantii</name>
    <dbReference type="NCBI Taxonomy" id="163"/>
    <lineage>
        <taxon>Bacteria</taxon>
        <taxon>Pseudomonadati</taxon>
        <taxon>Spirochaetota</taxon>
        <taxon>Spirochaetia</taxon>
        <taxon>Spirochaetales</taxon>
        <taxon>Treponemataceae</taxon>
        <taxon>Treponema</taxon>
    </lineage>
</organism>
<dbReference type="EMBL" id="FOFU01000001">
    <property type="protein sequence ID" value="SEP77680.1"/>
    <property type="molecule type" value="Genomic_DNA"/>
</dbReference>
<evidence type="ECO:0000256" key="5">
    <source>
        <dbReference type="ARBA" id="ARBA00022741"/>
    </source>
</evidence>
<dbReference type="Proteomes" id="UP000182360">
    <property type="component" value="Unassembled WGS sequence"/>
</dbReference>
<evidence type="ECO:0000256" key="7">
    <source>
        <dbReference type="ARBA" id="ARBA00022989"/>
    </source>
</evidence>
<keyword evidence="8 9" id="KW-0472">Membrane</keyword>
<dbReference type="FunFam" id="3.40.50.300:FF:000221">
    <property type="entry name" value="Multidrug ABC transporter ATP-binding protein"/>
    <property type="match status" value="1"/>
</dbReference>
<keyword evidence="12" id="KW-1185">Reference proteome</keyword>
<keyword evidence="5" id="KW-0547">Nucleotide-binding</keyword>
<keyword evidence="7 9" id="KW-1133">Transmembrane helix</keyword>
<dbReference type="PANTHER" id="PTHR24221:SF654">
    <property type="entry name" value="ATP-BINDING CASSETTE SUB-FAMILY B MEMBER 6"/>
    <property type="match status" value="1"/>
</dbReference>
<dbReference type="GO" id="GO:0034040">
    <property type="term" value="F:ATPase-coupled lipid transmembrane transporter activity"/>
    <property type="evidence" value="ECO:0007669"/>
    <property type="project" value="TreeGrafter"/>
</dbReference>
<evidence type="ECO:0000256" key="6">
    <source>
        <dbReference type="ARBA" id="ARBA00022840"/>
    </source>
</evidence>
<dbReference type="InterPro" id="IPR003593">
    <property type="entry name" value="AAA+_ATPase"/>
</dbReference>
<dbReference type="AlphaFoldDB" id="A0A1H9ALS9"/>
<dbReference type="GO" id="GO:0005886">
    <property type="term" value="C:plasma membrane"/>
    <property type="evidence" value="ECO:0007669"/>
    <property type="project" value="UniProtKB-SubCell"/>
</dbReference>
<keyword evidence="6 11" id="KW-0067">ATP-binding</keyword>
<evidence type="ECO:0000256" key="4">
    <source>
        <dbReference type="ARBA" id="ARBA00022692"/>
    </source>
</evidence>
<dbReference type="InterPro" id="IPR027417">
    <property type="entry name" value="P-loop_NTPase"/>
</dbReference>
<dbReference type="InterPro" id="IPR017871">
    <property type="entry name" value="ABC_transporter-like_CS"/>
</dbReference>
<evidence type="ECO:0000256" key="3">
    <source>
        <dbReference type="ARBA" id="ARBA00022475"/>
    </source>
</evidence>
<protein>
    <submittedName>
        <fullName evidence="11">ATP-binding cassette, subfamily B</fullName>
    </submittedName>
</protein>
<dbReference type="Gene3D" id="1.20.1560.10">
    <property type="entry name" value="ABC transporter type 1, transmembrane domain"/>
    <property type="match status" value="1"/>
</dbReference>
<dbReference type="GO" id="GO:0016887">
    <property type="term" value="F:ATP hydrolysis activity"/>
    <property type="evidence" value="ECO:0007669"/>
    <property type="project" value="InterPro"/>
</dbReference>
<keyword evidence="2" id="KW-0813">Transport</keyword>
<keyword evidence="3" id="KW-1003">Cell membrane</keyword>
<dbReference type="PANTHER" id="PTHR24221">
    <property type="entry name" value="ATP-BINDING CASSETTE SUB-FAMILY B"/>
    <property type="match status" value="1"/>
</dbReference>
<dbReference type="InterPro" id="IPR039421">
    <property type="entry name" value="Type_1_exporter"/>
</dbReference>
<feature type="domain" description="ABC transporter" evidence="10">
    <location>
        <begin position="367"/>
        <end position="604"/>
    </location>
</feature>
<dbReference type="GO" id="GO:0005524">
    <property type="term" value="F:ATP binding"/>
    <property type="evidence" value="ECO:0007669"/>
    <property type="project" value="UniProtKB-KW"/>
</dbReference>
<evidence type="ECO:0000256" key="1">
    <source>
        <dbReference type="ARBA" id="ARBA00004651"/>
    </source>
</evidence>
<dbReference type="InterPro" id="IPR036640">
    <property type="entry name" value="ABC1_TM_sf"/>
</dbReference>
<evidence type="ECO:0000313" key="12">
    <source>
        <dbReference type="Proteomes" id="UP000182360"/>
    </source>
</evidence>
<feature type="transmembrane region" description="Helical" evidence="9">
    <location>
        <begin position="181"/>
        <end position="200"/>
    </location>
</feature>
<reference evidence="11 12" key="1">
    <citation type="submission" date="2016-10" db="EMBL/GenBank/DDBJ databases">
        <authorList>
            <person name="de Groot N.N."/>
        </authorList>
    </citation>
    <scope>NUCLEOTIDE SEQUENCE [LARGE SCALE GENOMIC DNA]</scope>
    <source>
        <strain evidence="11 12">B25</strain>
    </source>
</reference>